<dbReference type="PANTHER" id="PTHR33371">
    <property type="entry name" value="INTERMEMBRANE PHOSPHOLIPID TRANSPORT SYSTEM BINDING PROTEIN MLAD-RELATED"/>
    <property type="match status" value="1"/>
</dbReference>
<evidence type="ECO:0000313" key="3">
    <source>
        <dbReference type="Proteomes" id="UP000444980"/>
    </source>
</evidence>
<gene>
    <name evidence="2" type="ORF">nbrc107697_22850</name>
</gene>
<dbReference type="RefSeq" id="WP_161927459.1">
    <property type="nucleotide sequence ID" value="NZ_BJOU01000001.1"/>
</dbReference>
<dbReference type="PANTHER" id="PTHR33371:SF4">
    <property type="entry name" value="INTERMEMBRANE PHOSPHOLIPID TRANSPORT SYSTEM BINDING PROTEIN MLAD"/>
    <property type="match status" value="1"/>
</dbReference>
<organism evidence="2 3">
    <name type="scientific">Gordonia crocea</name>
    <dbReference type="NCBI Taxonomy" id="589162"/>
    <lineage>
        <taxon>Bacteria</taxon>
        <taxon>Bacillati</taxon>
        <taxon>Actinomycetota</taxon>
        <taxon>Actinomycetes</taxon>
        <taxon>Mycobacteriales</taxon>
        <taxon>Gordoniaceae</taxon>
        <taxon>Gordonia</taxon>
    </lineage>
</organism>
<dbReference type="InterPro" id="IPR005693">
    <property type="entry name" value="Mce"/>
</dbReference>
<name>A0A7I9UZA6_9ACTN</name>
<dbReference type="EMBL" id="BJOU01000001">
    <property type="protein sequence ID" value="GED98246.1"/>
    <property type="molecule type" value="Genomic_DNA"/>
</dbReference>
<feature type="domain" description="Mce/MlaD" evidence="1">
    <location>
        <begin position="47"/>
        <end position="121"/>
    </location>
</feature>
<accession>A0A7I9UZA6</accession>
<dbReference type="NCBIfam" id="TIGR00996">
    <property type="entry name" value="Mtu_fam_mce"/>
    <property type="match status" value="1"/>
</dbReference>
<sequence length="376" mass="39674">MLTAMGGRGSTRLARITAGTAVAVAAVVGTSSCSMLPNSVNNALGRSIEITAYFDSVAGLYRGNDVAVLGMPVGRITDISPEGRRVKVRFTVDKSVPIPKDATAAIVNTSIVTTRHIELSPVYAEGDKLTNGDTVAHTKAPVEIADLFDSVDKLMHSLAGDSKGKGPLADFLGLADGITDQNGQRFAEAVTKMSQAGKLAADNGDTLVEVIKMINDLTSKLVANYPKMRSFSSAVTDVAATLDRQSPGLLAAMSDLNVMLRNTTEFLANNSGTIGVSTAKLAALAENLGDYSRQVVEAIDLGPLLFQNLSNSVSEEQGAWRAGVFLDKSLLETQMLNRFCESINLQKNGCRTGQLKDFGPDMGIFSAILQKLGGGR</sequence>
<dbReference type="InterPro" id="IPR052336">
    <property type="entry name" value="MlaD_Phospholipid_Transporter"/>
</dbReference>
<dbReference type="Proteomes" id="UP000444980">
    <property type="component" value="Unassembled WGS sequence"/>
</dbReference>
<keyword evidence="3" id="KW-1185">Reference proteome</keyword>
<proteinExistence type="predicted"/>
<dbReference type="OrthoDB" id="4516955at2"/>
<dbReference type="GO" id="GO:0005576">
    <property type="term" value="C:extracellular region"/>
    <property type="evidence" value="ECO:0007669"/>
    <property type="project" value="TreeGrafter"/>
</dbReference>
<protein>
    <submittedName>
        <fullName evidence="2">Putative MCE family protein</fullName>
    </submittedName>
</protein>
<comment type="caution">
    <text evidence="2">The sequence shown here is derived from an EMBL/GenBank/DDBJ whole genome shotgun (WGS) entry which is preliminary data.</text>
</comment>
<dbReference type="Pfam" id="PF02470">
    <property type="entry name" value="MlaD"/>
    <property type="match status" value="1"/>
</dbReference>
<evidence type="ECO:0000313" key="2">
    <source>
        <dbReference type="EMBL" id="GED98246.1"/>
    </source>
</evidence>
<evidence type="ECO:0000259" key="1">
    <source>
        <dbReference type="Pfam" id="PF02470"/>
    </source>
</evidence>
<reference evidence="3" key="1">
    <citation type="submission" date="2019-06" db="EMBL/GenBank/DDBJ databases">
        <title>Gordonia isolated from sludge of a wastewater treatment plant.</title>
        <authorList>
            <person name="Tamura T."/>
            <person name="Aoyama K."/>
            <person name="Kang Y."/>
            <person name="Saito S."/>
            <person name="Akiyama N."/>
            <person name="Yazawa K."/>
            <person name="Gonoi T."/>
            <person name="Mikami Y."/>
        </authorList>
    </citation>
    <scope>NUCLEOTIDE SEQUENCE [LARGE SCALE GENOMIC DNA]</scope>
    <source>
        <strain evidence="3">NBRC 107697</strain>
    </source>
</reference>
<dbReference type="InterPro" id="IPR003399">
    <property type="entry name" value="Mce/MlaD"/>
</dbReference>
<dbReference type="AlphaFoldDB" id="A0A7I9UZA6"/>